<dbReference type="GO" id="GO:0008194">
    <property type="term" value="F:UDP-glycosyltransferase activity"/>
    <property type="evidence" value="ECO:0007669"/>
    <property type="project" value="InterPro"/>
</dbReference>
<dbReference type="Pfam" id="PF00201">
    <property type="entry name" value="UDPGT"/>
    <property type="match status" value="1"/>
</dbReference>
<dbReference type="PANTHER" id="PTHR48045">
    <property type="entry name" value="UDP-GLYCOSYLTRANSFERASE 72B1"/>
    <property type="match status" value="1"/>
</dbReference>
<dbReference type="AlphaFoldDB" id="A0A1R3GA78"/>
<accession>A0A1R3GA78</accession>
<evidence type="ECO:0000313" key="2">
    <source>
        <dbReference type="EMBL" id="OMO54999.1"/>
    </source>
</evidence>
<gene>
    <name evidence="2" type="ORF">COLO4_36254</name>
</gene>
<protein>
    <submittedName>
        <fullName evidence="2">UDP-glucuronosyl/UDP-glucosyltransferase</fullName>
    </submittedName>
</protein>
<comment type="caution">
    <text evidence="2">The sequence shown here is derived from an EMBL/GenBank/DDBJ whole genome shotgun (WGS) entry which is preliminary data.</text>
</comment>
<dbReference type="EMBL" id="AWUE01023071">
    <property type="protein sequence ID" value="OMO54999.1"/>
    <property type="molecule type" value="Genomic_DNA"/>
</dbReference>
<dbReference type="InterPro" id="IPR002213">
    <property type="entry name" value="UDP_glucos_trans"/>
</dbReference>
<dbReference type="Proteomes" id="UP000187203">
    <property type="component" value="Unassembled WGS sequence"/>
</dbReference>
<evidence type="ECO:0000313" key="3">
    <source>
        <dbReference type="Proteomes" id="UP000187203"/>
    </source>
</evidence>
<dbReference type="Gene3D" id="3.40.50.2000">
    <property type="entry name" value="Glycogen Phosphorylase B"/>
    <property type="match status" value="2"/>
</dbReference>
<reference evidence="3" key="1">
    <citation type="submission" date="2013-09" db="EMBL/GenBank/DDBJ databases">
        <title>Corchorus olitorius genome sequencing.</title>
        <authorList>
            <person name="Alam M."/>
            <person name="Haque M.S."/>
            <person name="Islam M.S."/>
            <person name="Emdad E.M."/>
            <person name="Islam M.M."/>
            <person name="Ahmed B."/>
            <person name="Halim A."/>
            <person name="Hossen Q.M.M."/>
            <person name="Hossain M.Z."/>
            <person name="Ahmed R."/>
            <person name="Khan M.M."/>
            <person name="Islam R."/>
            <person name="Rashid M.M."/>
            <person name="Khan S.A."/>
            <person name="Rahman M.S."/>
            <person name="Alam M."/>
            <person name="Yahiya A.S."/>
            <person name="Khan M.S."/>
            <person name="Azam M.S."/>
            <person name="Haque T."/>
            <person name="Lashkar M.Z.H."/>
            <person name="Akhand A.I."/>
            <person name="Morshed G."/>
            <person name="Roy S."/>
            <person name="Uddin K.S."/>
            <person name="Rabeya T."/>
            <person name="Hossain A.S."/>
            <person name="Chowdhury A."/>
            <person name="Snigdha A.R."/>
            <person name="Mortoza M.S."/>
            <person name="Matin S.A."/>
            <person name="Hoque S.M.E."/>
            <person name="Islam M.K."/>
            <person name="Roy D.K."/>
            <person name="Haider R."/>
            <person name="Moosa M.M."/>
            <person name="Elias S.M."/>
            <person name="Hasan A.M."/>
            <person name="Jahan S."/>
            <person name="Shafiuddin M."/>
            <person name="Mahmood N."/>
            <person name="Shommy N.S."/>
        </authorList>
    </citation>
    <scope>NUCLEOTIDE SEQUENCE [LARGE SCALE GENOMIC DNA]</scope>
    <source>
        <strain evidence="3">cv. O-4</strain>
    </source>
</reference>
<dbReference type="PANTHER" id="PTHR48045:SF34">
    <property type="entry name" value="ISOFLAVONE 7-O-GLUCOSYLTRANSFERASE 1-LIKE"/>
    <property type="match status" value="1"/>
</dbReference>
<keyword evidence="1" id="KW-0808">Transferase</keyword>
<keyword evidence="3" id="KW-1185">Reference proteome</keyword>
<dbReference type="SUPFAM" id="SSF53756">
    <property type="entry name" value="UDP-Glycosyltransferase/glycogen phosphorylase"/>
    <property type="match status" value="1"/>
</dbReference>
<evidence type="ECO:0000256" key="1">
    <source>
        <dbReference type="ARBA" id="ARBA00022679"/>
    </source>
</evidence>
<dbReference type="STRING" id="93759.A0A1R3GA78"/>
<proteinExistence type="predicted"/>
<sequence>MPIERSKLFADPPQKPLDFIEDFSALSVADLPDGIVNGKFEAPVQALLDKLEQFIPQATAIAANSYEDLDNQVVKMLKSRFRNFLNVGPFNLITAPFTDDSLGCLDWLNKQEPESVVYISFGTVITPPPFELQALSEALEESNLPYLWSFRGNPQEQLPEGFLERTIQKELAFKAVEPNVKFATLHCDIAKTGMGIKCVFCNALFIVICDGVLYFD</sequence>
<organism evidence="2 3">
    <name type="scientific">Corchorus olitorius</name>
    <dbReference type="NCBI Taxonomy" id="93759"/>
    <lineage>
        <taxon>Eukaryota</taxon>
        <taxon>Viridiplantae</taxon>
        <taxon>Streptophyta</taxon>
        <taxon>Embryophyta</taxon>
        <taxon>Tracheophyta</taxon>
        <taxon>Spermatophyta</taxon>
        <taxon>Magnoliopsida</taxon>
        <taxon>eudicotyledons</taxon>
        <taxon>Gunneridae</taxon>
        <taxon>Pentapetalae</taxon>
        <taxon>rosids</taxon>
        <taxon>malvids</taxon>
        <taxon>Malvales</taxon>
        <taxon>Malvaceae</taxon>
        <taxon>Grewioideae</taxon>
        <taxon>Apeibeae</taxon>
        <taxon>Corchorus</taxon>
    </lineage>
</organism>
<name>A0A1R3GA78_9ROSI</name>
<dbReference type="OrthoDB" id="5835829at2759"/>